<evidence type="ECO:0000256" key="2">
    <source>
        <dbReference type="ARBA" id="ARBA00010617"/>
    </source>
</evidence>
<comment type="similarity">
    <text evidence="2 8">Belongs to the cytochrome P450 family.</text>
</comment>
<dbReference type="Gene3D" id="1.10.630.10">
    <property type="entry name" value="Cytochrome P450"/>
    <property type="match status" value="1"/>
</dbReference>
<keyword evidence="6 8" id="KW-0503">Monooxygenase</keyword>
<keyword evidence="12" id="KW-1185">Reference proteome</keyword>
<keyword evidence="10" id="KW-0472">Membrane</keyword>
<evidence type="ECO:0000256" key="7">
    <source>
        <dbReference type="PIRSR" id="PIRSR602403-1"/>
    </source>
</evidence>
<dbReference type="VEuPathDB" id="FungiDB:BO78DRAFT_440772"/>
<feature type="binding site" description="axial binding residue" evidence="7">
    <location>
        <position position="456"/>
    </location>
    <ligand>
        <name>heme</name>
        <dbReference type="ChEBI" id="CHEBI:30413"/>
    </ligand>
    <ligandPart>
        <name>Fe</name>
        <dbReference type="ChEBI" id="CHEBI:18248"/>
    </ligandPart>
</feature>
<keyword evidence="4 8" id="KW-0560">Oxidoreductase</keyword>
<dbReference type="AlphaFoldDB" id="A0A319EPJ1"/>
<evidence type="ECO:0000256" key="8">
    <source>
        <dbReference type="RuleBase" id="RU000461"/>
    </source>
</evidence>
<feature type="region of interest" description="Disordered" evidence="9">
    <location>
        <begin position="277"/>
        <end position="298"/>
    </location>
</feature>
<keyword evidence="10" id="KW-0812">Transmembrane</keyword>
<keyword evidence="3 7" id="KW-0479">Metal-binding</keyword>
<dbReference type="STRING" id="1448318.A0A319EPJ1"/>
<evidence type="ECO:0000256" key="3">
    <source>
        <dbReference type="ARBA" id="ARBA00022723"/>
    </source>
</evidence>
<protein>
    <submittedName>
        <fullName evidence="11">Cytochrome P450</fullName>
    </submittedName>
</protein>
<dbReference type="GO" id="GO:0016705">
    <property type="term" value="F:oxidoreductase activity, acting on paired donors, with incorporation or reduction of molecular oxygen"/>
    <property type="evidence" value="ECO:0007669"/>
    <property type="project" value="InterPro"/>
</dbReference>
<name>A0A319EPJ1_ASPSB</name>
<keyword evidence="7 8" id="KW-0349">Heme</keyword>
<sequence length="507" mass="57573">MPVQSAFGSSGPGCLFIAFAVTAVVFLAKRCHRIQQLRDLEQLHGCKKPPNESDRFRYDFFGIAKAIELASSFRNRTSLHYTNVLFKKYGETYTSNVLGYQLLFTCSAENTKRLLSTAFVDFDSSPLRKPLFEPITPHGIFTLDGADWKISREQLRSRFSNLRKAIDLTLCEQHFQAFCQHVPPNGQVFDIQSRFSALFLDMQTLFSLGESVDALSFTQSPEKKQFLEHLLLVKQRIVQDGFRGPLRHFLPKQKFLQSCKRAREYVMVRAIREVQRRNSMEGNPGGRHNFKSDPSSDVDEVSQLTDQSLSILLANDSMSTTLSGLFFCLSQDERVVRKLRASILDTIGLTPPTWEQLGRLHYVRWVLQEALRLYPPVVLNARVAKKNSTLPNGGGSDGNSPVLVVKGSIVVFSTWARHRLGEDFGENPEMFYPERWEQLSGDMPGFIPFNKGPRICPGQYYAMMVLSYIVARVFQTFSTVSNYNPGPWKERVSMTFENENGVLVGLS</sequence>
<keyword evidence="5 7" id="KW-0408">Iron</keyword>
<dbReference type="InterPro" id="IPR017972">
    <property type="entry name" value="Cyt_P450_CS"/>
</dbReference>
<keyword evidence="10" id="KW-1133">Transmembrane helix</keyword>
<evidence type="ECO:0000256" key="5">
    <source>
        <dbReference type="ARBA" id="ARBA00023004"/>
    </source>
</evidence>
<organism evidence="11 12">
    <name type="scientific">Aspergillus sclerotiicarbonarius (strain CBS 121057 / IBT 28362)</name>
    <dbReference type="NCBI Taxonomy" id="1448318"/>
    <lineage>
        <taxon>Eukaryota</taxon>
        <taxon>Fungi</taxon>
        <taxon>Dikarya</taxon>
        <taxon>Ascomycota</taxon>
        <taxon>Pezizomycotina</taxon>
        <taxon>Eurotiomycetes</taxon>
        <taxon>Eurotiomycetidae</taxon>
        <taxon>Eurotiales</taxon>
        <taxon>Aspergillaceae</taxon>
        <taxon>Aspergillus</taxon>
        <taxon>Aspergillus subgen. Circumdati</taxon>
    </lineage>
</organism>
<gene>
    <name evidence="11" type="ORF">BO78DRAFT_440772</name>
</gene>
<dbReference type="GO" id="GO:0020037">
    <property type="term" value="F:heme binding"/>
    <property type="evidence" value="ECO:0007669"/>
    <property type="project" value="InterPro"/>
</dbReference>
<evidence type="ECO:0000313" key="12">
    <source>
        <dbReference type="Proteomes" id="UP000248423"/>
    </source>
</evidence>
<dbReference type="EMBL" id="KZ826333">
    <property type="protein sequence ID" value="PYI08708.1"/>
    <property type="molecule type" value="Genomic_DNA"/>
</dbReference>
<dbReference type="InterPro" id="IPR047146">
    <property type="entry name" value="Cyt_P450_E_CYP52_fungi"/>
</dbReference>
<feature type="transmembrane region" description="Helical" evidence="10">
    <location>
        <begin position="6"/>
        <end position="28"/>
    </location>
</feature>
<evidence type="ECO:0000256" key="1">
    <source>
        <dbReference type="ARBA" id="ARBA00001971"/>
    </source>
</evidence>
<dbReference type="PANTHER" id="PTHR24287:SF17">
    <property type="entry name" value="P450, PUTATIVE (EUROFUNG)-RELATED"/>
    <property type="match status" value="1"/>
</dbReference>
<dbReference type="GO" id="GO:0005506">
    <property type="term" value="F:iron ion binding"/>
    <property type="evidence" value="ECO:0007669"/>
    <property type="project" value="InterPro"/>
</dbReference>
<reference evidence="11 12" key="1">
    <citation type="submission" date="2018-02" db="EMBL/GenBank/DDBJ databases">
        <title>The genomes of Aspergillus section Nigri reveals drivers in fungal speciation.</title>
        <authorList>
            <consortium name="DOE Joint Genome Institute"/>
            <person name="Vesth T.C."/>
            <person name="Nybo J."/>
            <person name="Theobald S."/>
            <person name="Brandl J."/>
            <person name="Frisvad J.C."/>
            <person name="Nielsen K.F."/>
            <person name="Lyhne E.K."/>
            <person name="Kogle M.E."/>
            <person name="Kuo A."/>
            <person name="Riley R."/>
            <person name="Clum A."/>
            <person name="Nolan M."/>
            <person name="Lipzen A."/>
            <person name="Salamov A."/>
            <person name="Henrissat B."/>
            <person name="Wiebenga A."/>
            <person name="De vries R.P."/>
            <person name="Grigoriev I.V."/>
            <person name="Mortensen U.H."/>
            <person name="Andersen M.R."/>
            <person name="Baker S.E."/>
        </authorList>
    </citation>
    <scope>NUCLEOTIDE SEQUENCE [LARGE SCALE GENOMIC DNA]</scope>
    <source>
        <strain evidence="11 12">CBS 121057</strain>
    </source>
</reference>
<evidence type="ECO:0000256" key="9">
    <source>
        <dbReference type="SAM" id="MobiDB-lite"/>
    </source>
</evidence>
<evidence type="ECO:0000256" key="6">
    <source>
        <dbReference type="ARBA" id="ARBA00023033"/>
    </source>
</evidence>
<dbReference type="GO" id="GO:0004497">
    <property type="term" value="F:monooxygenase activity"/>
    <property type="evidence" value="ECO:0007669"/>
    <property type="project" value="UniProtKB-KW"/>
</dbReference>
<dbReference type="PRINTS" id="PR00385">
    <property type="entry name" value="P450"/>
</dbReference>
<dbReference type="Proteomes" id="UP000248423">
    <property type="component" value="Unassembled WGS sequence"/>
</dbReference>
<dbReference type="Pfam" id="PF00067">
    <property type="entry name" value="p450"/>
    <property type="match status" value="1"/>
</dbReference>
<evidence type="ECO:0000313" key="11">
    <source>
        <dbReference type="EMBL" id="PYI08708.1"/>
    </source>
</evidence>
<comment type="cofactor">
    <cofactor evidence="1 7">
        <name>heme</name>
        <dbReference type="ChEBI" id="CHEBI:30413"/>
    </cofactor>
</comment>
<dbReference type="InterPro" id="IPR001128">
    <property type="entry name" value="Cyt_P450"/>
</dbReference>
<dbReference type="InterPro" id="IPR036396">
    <property type="entry name" value="Cyt_P450_sf"/>
</dbReference>
<evidence type="ECO:0000256" key="4">
    <source>
        <dbReference type="ARBA" id="ARBA00023002"/>
    </source>
</evidence>
<dbReference type="PANTHER" id="PTHR24287">
    <property type="entry name" value="P450, PUTATIVE (EUROFUNG)-RELATED"/>
    <property type="match status" value="1"/>
</dbReference>
<dbReference type="PRINTS" id="PR00465">
    <property type="entry name" value="EP450IV"/>
</dbReference>
<evidence type="ECO:0000256" key="10">
    <source>
        <dbReference type="SAM" id="Phobius"/>
    </source>
</evidence>
<dbReference type="InterPro" id="IPR002403">
    <property type="entry name" value="Cyt_P450_E_grp-IV"/>
</dbReference>
<dbReference type="SUPFAM" id="SSF48264">
    <property type="entry name" value="Cytochrome P450"/>
    <property type="match status" value="1"/>
</dbReference>
<dbReference type="PROSITE" id="PS00086">
    <property type="entry name" value="CYTOCHROME_P450"/>
    <property type="match status" value="1"/>
</dbReference>
<proteinExistence type="inferred from homology"/>
<dbReference type="OrthoDB" id="1470350at2759"/>
<accession>A0A319EPJ1</accession>